<dbReference type="EMBL" id="DXEU01000154">
    <property type="protein sequence ID" value="HIX52868.1"/>
    <property type="molecule type" value="Genomic_DNA"/>
</dbReference>
<dbReference type="PROSITE" id="PS50206">
    <property type="entry name" value="RHODANESE_3"/>
    <property type="match status" value="1"/>
</dbReference>
<sequence>MRVPFPMIDGQMLDDMLERGGDFLLVDLRSEREYAAGRLRGAVNIPCSRLRAEYRGLPRDRLVVFYCGRGSNSLLACSRLAPLGFWVADLAGGLACYRGKFLEEGPGAQGNVDRSRRQDVQW</sequence>
<accession>A0A9D2AWU4</accession>
<evidence type="ECO:0000259" key="1">
    <source>
        <dbReference type="PROSITE" id="PS50206"/>
    </source>
</evidence>
<dbReference type="InterPro" id="IPR050229">
    <property type="entry name" value="GlpE_sulfurtransferase"/>
</dbReference>
<dbReference type="InterPro" id="IPR036873">
    <property type="entry name" value="Rhodanese-like_dom_sf"/>
</dbReference>
<dbReference type="SMART" id="SM00450">
    <property type="entry name" value="RHOD"/>
    <property type="match status" value="1"/>
</dbReference>
<dbReference type="Pfam" id="PF00581">
    <property type="entry name" value="Rhodanese"/>
    <property type="match status" value="1"/>
</dbReference>
<dbReference type="SUPFAM" id="SSF52821">
    <property type="entry name" value="Rhodanese/Cell cycle control phosphatase"/>
    <property type="match status" value="1"/>
</dbReference>
<dbReference type="Gene3D" id="3.40.250.10">
    <property type="entry name" value="Rhodanese-like domain"/>
    <property type="match status" value="1"/>
</dbReference>
<reference evidence="2" key="1">
    <citation type="journal article" date="2021" name="PeerJ">
        <title>Extensive microbial diversity within the chicken gut microbiome revealed by metagenomics and culture.</title>
        <authorList>
            <person name="Gilroy R."/>
            <person name="Ravi A."/>
            <person name="Getino M."/>
            <person name="Pursley I."/>
            <person name="Horton D.L."/>
            <person name="Alikhan N.F."/>
            <person name="Baker D."/>
            <person name="Gharbi K."/>
            <person name="Hall N."/>
            <person name="Watson M."/>
            <person name="Adriaenssens E.M."/>
            <person name="Foster-Nyarko E."/>
            <person name="Jarju S."/>
            <person name="Secka A."/>
            <person name="Antonio M."/>
            <person name="Oren A."/>
            <person name="Chaudhuri R.R."/>
            <person name="La Ragione R."/>
            <person name="Hildebrand F."/>
            <person name="Pallen M.J."/>
        </authorList>
    </citation>
    <scope>NUCLEOTIDE SEQUENCE</scope>
    <source>
        <strain evidence="2">ChiGjej4B4-12881</strain>
    </source>
</reference>
<dbReference type="PANTHER" id="PTHR43031">
    <property type="entry name" value="FAD-DEPENDENT OXIDOREDUCTASE"/>
    <property type="match status" value="1"/>
</dbReference>
<comment type="caution">
    <text evidence="2">The sequence shown here is derived from an EMBL/GenBank/DDBJ whole genome shotgun (WGS) entry which is preliminary data.</text>
</comment>
<reference evidence="2" key="2">
    <citation type="submission" date="2021-04" db="EMBL/GenBank/DDBJ databases">
        <authorList>
            <person name="Gilroy R."/>
        </authorList>
    </citation>
    <scope>NUCLEOTIDE SEQUENCE</scope>
    <source>
        <strain evidence="2">ChiGjej4B4-12881</strain>
    </source>
</reference>
<dbReference type="InterPro" id="IPR001763">
    <property type="entry name" value="Rhodanese-like_dom"/>
</dbReference>
<name>A0A9D2AWU4_9FIRM</name>
<dbReference type="PANTHER" id="PTHR43031:SF16">
    <property type="entry name" value="OXIDOREDUCTASE"/>
    <property type="match status" value="1"/>
</dbReference>
<proteinExistence type="predicted"/>
<dbReference type="AlphaFoldDB" id="A0A9D2AWU4"/>
<dbReference type="CDD" id="cd00158">
    <property type="entry name" value="RHOD"/>
    <property type="match status" value="1"/>
</dbReference>
<gene>
    <name evidence="2" type="ORF">IAA28_08710</name>
</gene>
<protein>
    <submittedName>
        <fullName evidence="2">Rhodanese-like domain-containing protein</fullName>
    </submittedName>
</protein>
<evidence type="ECO:0000313" key="2">
    <source>
        <dbReference type="EMBL" id="HIX52868.1"/>
    </source>
</evidence>
<evidence type="ECO:0000313" key="3">
    <source>
        <dbReference type="Proteomes" id="UP000886780"/>
    </source>
</evidence>
<feature type="domain" description="Rhodanese" evidence="1">
    <location>
        <begin position="19"/>
        <end position="106"/>
    </location>
</feature>
<organism evidence="2 3">
    <name type="scientific">Candidatus Lachnoclostridium stercoripullorum</name>
    <dbReference type="NCBI Taxonomy" id="2838635"/>
    <lineage>
        <taxon>Bacteria</taxon>
        <taxon>Bacillati</taxon>
        <taxon>Bacillota</taxon>
        <taxon>Clostridia</taxon>
        <taxon>Lachnospirales</taxon>
        <taxon>Lachnospiraceae</taxon>
    </lineage>
</organism>
<dbReference type="Proteomes" id="UP000886780">
    <property type="component" value="Unassembled WGS sequence"/>
</dbReference>